<dbReference type="EMBL" id="JADOXO010000547">
    <property type="protein sequence ID" value="KAF9802853.1"/>
    <property type="molecule type" value="Genomic_DNA"/>
</dbReference>
<sequence>MHSTPRSKSMSPTMTPRATDPEPHFSFVIGNHALIAPRSHGALASINAAIGKGDFPDSCFGCGKQGYRHFECPNCKDKSYTKRADARATVVSGSTQVATSAPVPSPSASISAASAKSEQSELADSMAQVKSMREELEHYRAMKEEGF</sequence>
<dbReference type="AlphaFoldDB" id="A0A8H7TXK0"/>
<feature type="compositionally biased region" description="Polar residues" evidence="1">
    <location>
        <begin position="1"/>
        <end position="16"/>
    </location>
</feature>
<comment type="caution">
    <text evidence="2">The sequence shown here is derived from an EMBL/GenBank/DDBJ whole genome shotgun (WGS) entry which is preliminary data.</text>
</comment>
<reference evidence="2" key="1">
    <citation type="submission" date="2020-11" db="EMBL/GenBank/DDBJ databases">
        <authorList>
            <person name="Koelle M."/>
            <person name="Horta M.A.C."/>
            <person name="Nowrousian M."/>
            <person name="Ohm R.A."/>
            <person name="Benz P."/>
            <person name="Pilgard A."/>
        </authorList>
    </citation>
    <scope>NUCLEOTIDE SEQUENCE</scope>
    <source>
        <strain evidence="2">FPRL280</strain>
    </source>
</reference>
<evidence type="ECO:0000313" key="2">
    <source>
        <dbReference type="EMBL" id="KAF9802853.1"/>
    </source>
</evidence>
<accession>A0A8H7TXK0</accession>
<organism evidence="2 3">
    <name type="scientific">Rhodonia placenta</name>
    <dbReference type="NCBI Taxonomy" id="104341"/>
    <lineage>
        <taxon>Eukaryota</taxon>
        <taxon>Fungi</taxon>
        <taxon>Dikarya</taxon>
        <taxon>Basidiomycota</taxon>
        <taxon>Agaricomycotina</taxon>
        <taxon>Agaricomycetes</taxon>
        <taxon>Polyporales</taxon>
        <taxon>Adustoporiaceae</taxon>
        <taxon>Rhodonia</taxon>
    </lineage>
</organism>
<feature type="region of interest" description="Disordered" evidence="1">
    <location>
        <begin position="1"/>
        <end position="23"/>
    </location>
</feature>
<feature type="compositionally biased region" description="Low complexity" evidence="1">
    <location>
        <begin position="98"/>
        <end position="117"/>
    </location>
</feature>
<evidence type="ECO:0000256" key="1">
    <source>
        <dbReference type="SAM" id="MobiDB-lite"/>
    </source>
</evidence>
<proteinExistence type="predicted"/>
<gene>
    <name evidence="2" type="ORF">IEO21_09803</name>
</gene>
<reference evidence="2" key="2">
    <citation type="journal article" name="Front. Microbiol.">
        <title>Degradative Capacity of Two Strains of Rhodonia placenta: From Phenotype to Genotype.</title>
        <authorList>
            <person name="Kolle M."/>
            <person name="Horta M.A.C."/>
            <person name="Nowrousian M."/>
            <person name="Ohm R.A."/>
            <person name="Benz J.P."/>
            <person name="Pilgard A."/>
        </authorList>
    </citation>
    <scope>NUCLEOTIDE SEQUENCE</scope>
    <source>
        <strain evidence="2">FPRL280</strain>
    </source>
</reference>
<feature type="region of interest" description="Disordered" evidence="1">
    <location>
        <begin position="93"/>
        <end position="130"/>
    </location>
</feature>
<name>A0A8H7TXK0_9APHY</name>
<dbReference type="Proteomes" id="UP000639403">
    <property type="component" value="Unassembled WGS sequence"/>
</dbReference>
<evidence type="ECO:0000313" key="3">
    <source>
        <dbReference type="Proteomes" id="UP000639403"/>
    </source>
</evidence>
<protein>
    <submittedName>
        <fullName evidence="2">Uncharacterized protein</fullName>
    </submittedName>
</protein>